<keyword evidence="1" id="KW-0614">Plasmid</keyword>
<dbReference type="InterPro" id="IPR001789">
    <property type="entry name" value="Sig_transdc_resp-reg_receiver"/>
</dbReference>
<proteinExistence type="predicted"/>
<gene>
    <name evidence="1" type="ORF">Q9313_23975</name>
</gene>
<dbReference type="PROSITE" id="PS50110">
    <property type="entry name" value="RESPONSE_REGULATORY"/>
    <property type="match status" value="1"/>
</dbReference>
<geneLocation type="plasmid" evidence="1 2">
    <name>unnamed1</name>
</geneLocation>
<dbReference type="RefSeq" id="WP_134652646.1">
    <property type="nucleotide sequence ID" value="NZ_CP132303.1"/>
</dbReference>
<reference evidence="1 2" key="1">
    <citation type="submission" date="2023-08" db="EMBL/GenBank/DDBJ databases">
        <title>Pathogen: clinical or host-associated sample.</title>
        <authorList>
            <person name="Hergert J."/>
            <person name="Casey R."/>
            <person name="Wagner J."/>
            <person name="Young E.L."/>
            <person name="Oakeson K.F."/>
        </authorList>
    </citation>
    <scope>NUCLEOTIDE SEQUENCE [LARGE SCALE GENOMIC DNA]</scope>
    <source>
        <strain evidence="1 2">1760953</strain>
        <plasmid evidence="1 2">unnamed1</plasmid>
    </source>
</reference>
<sequence>MNNGFENKRVLILEDDPLLALDLEDFFTDLGARVVGPVSSVEQALRAVSEGIDAAVLDLNLRGVYSYPVIEQLDKAGTPLVVCSGYAELPETQADLSNVVLLPKPCDLSLLHRRLLEQIDKAS</sequence>
<dbReference type="GO" id="GO:0000160">
    <property type="term" value="P:phosphorelay signal transduction system"/>
    <property type="evidence" value="ECO:0007669"/>
    <property type="project" value="InterPro"/>
</dbReference>
<accession>A0AA50HLE3</accession>
<dbReference type="SMART" id="SM00448">
    <property type="entry name" value="REC"/>
    <property type="match status" value="1"/>
</dbReference>
<evidence type="ECO:0000313" key="2">
    <source>
        <dbReference type="Proteomes" id="UP001234585"/>
    </source>
</evidence>
<dbReference type="Gene3D" id="3.40.50.2300">
    <property type="match status" value="1"/>
</dbReference>
<dbReference type="InterPro" id="IPR011006">
    <property type="entry name" value="CheY-like_superfamily"/>
</dbReference>
<dbReference type="AlphaFoldDB" id="A0AA50HLE3"/>
<dbReference type="Proteomes" id="UP001234585">
    <property type="component" value="Plasmid unnamed1"/>
</dbReference>
<dbReference type="SUPFAM" id="SSF52172">
    <property type="entry name" value="CheY-like"/>
    <property type="match status" value="1"/>
</dbReference>
<evidence type="ECO:0000313" key="1">
    <source>
        <dbReference type="EMBL" id="WLR99824.1"/>
    </source>
</evidence>
<keyword evidence="2" id="KW-1185">Reference proteome</keyword>
<dbReference type="EMBL" id="CP132303">
    <property type="protein sequence ID" value="WLR99824.1"/>
    <property type="molecule type" value="Genomic_DNA"/>
</dbReference>
<name>A0AA50HLE3_9HYPH</name>
<organism evidence="1 2">
    <name type="scientific">Shinella sumterensis</name>
    <dbReference type="NCBI Taxonomy" id="1967501"/>
    <lineage>
        <taxon>Bacteria</taxon>
        <taxon>Pseudomonadati</taxon>
        <taxon>Pseudomonadota</taxon>
        <taxon>Alphaproteobacteria</taxon>
        <taxon>Hyphomicrobiales</taxon>
        <taxon>Rhizobiaceae</taxon>
        <taxon>Shinella</taxon>
    </lineage>
</organism>
<protein>
    <submittedName>
        <fullName evidence="1">Response regulator</fullName>
    </submittedName>
</protein>
<dbReference type="Pfam" id="PF00072">
    <property type="entry name" value="Response_reg"/>
    <property type="match status" value="1"/>
</dbReference>